<dbReference type="Proteomes" id="UP000248975">
    <property type="component" value="Unassembled WGS sequence"/>
</dbReference>
<proteinExistence type="predicted"/>
<dbReference type="EMBL" id="QFQS01000013">
    <property type="protein sequence ID" value="PZQ94805.1"/>
    <property type="molecule type" value="Genomic_DNA"/>
</dbReference>
<accession>A0A2W5S706</accession>
<sequence length="98" mass="10647">MTTLSQTLADIQAEIERQKASGNVSPLVAGIIAHEALLASDGFAGFHIDDEAQLHTFGRADMIICDDVDPAIDLEPTEWDLVDDEAQLRALPGYYDGF</sequence>
<dbReference type="AlphaFoldDB" id="A0A2W5S706"/>
<organism evidence="1 2">
    <name type="scientific">Cereibacter sphaeroides</name>
    <name type="common">Rhodobacter sphaeroides</name>
    <dbReference type="NCBI Taxonomy" id="1063"/>
    <lineage>
        <taxon>Bacteria</taxon>
        <taxon>Pseudomonadati</taxon>
        <taxon>Pseudomonadota</taxon>
        <taxon>Alphaproteobacteria</taxon>
        <taxon>Rhodobacterales</taxon>
        <taxon>Paracoccaceae</taxon>
        <taxon>Cereibacter</taxon>
    </lineage>
</organism>
<evidence type="ECO:0000313" key="2">
    <source>
        <dbReference type="Proteomes" id="UP000248975"/>
    </source>
</evidence>
<gene>
    <name evidence="1" type="ORF">DI533_21400</name>
</gene>
<name>A0A2W5S706_CERSP</name>
<reference evidence="1 2" key="1">
    <citation type="submission" date="2017-08" db="EMBL/GenBank/DDBJ databases">
        <title>Infants hospitalized years apart are colonized by the same room-sourced microbial strains.</title>
        <authorList>
            <person name="Brooks B."/>
            <person name="Olm M.R."/>
            <person name="Firek B.A."/>
            <person name="Baker R."/>
            <person name="Thomas B.C."/>
            <person name="Morowitz M.J."/>
            <person name="Banfield J.F."/>
        </authorList>
    </citation>
    <scope>NUCLEOTIDE SEQUENCE [LARGE SCALE GENOMIC DNA]</scope>
    <source>
        <strain evidence="1">S2_003_000_R2_11</strain>
    </source>
</reference>
<comment type="caution">
    <text evidence="1">The sequence shown here is derived from an EMBL/GenBank/DDBJ whole genome shotgun (WGS) entry which is preliminary data.</text>
</comment>
<protein>
    <submittedName>
        <fullName evidence="1">Uncharacterized protein</fullName>
    </submittedName>
</protein>
<evidence type="ECO:0000313" key="1">
    <source>
        <dbReference type="EMBL" id="PZQ94805.1"/>
    </source>
</evidence>